<accession>A0ACC0Q3I4</accession>
<evidence type="ECO:0000313" key="2">
    <source>
        <dbReference type="Proteomes" id="UP001062846"/>
    </source>
</evidence>
<organism evidence="1 2">
    <name type="scientific">Rhododendron molle</name>
    <name type="common">Chinese azalea</name>
    <name type="synonym">Azalea mollis</name>
    <dbReference type="NCBI Taxonomy" id="49168"/>
    <lineage>
        <taxon>Eukaryota</taxon>
        <taxon>Viridiplantae</taxon>
        <taxon>Streptophyta</taxon>
        <taxon>Embryophyta</taxon>
        <taxon>Tracheophyta</taxon>
        <taxon>Spermatophyta</taxon>
        <taxon>Magnoliopsida</taxon>
        <taxon>eudicotyledons</taxon>
        <taxon>Gunneridae</taxon>
        <taxon>Pentapetalae</taxon>
        <taxon>asterids</taxon>
        <taxon>Ericales</taxon>
        <taxon>Ericaceae</taxon>
        <taxon>Ericoideae</taxon>
        <taxon>Rhodoreae</taxon>
        <taxon>Rhododendron</taxon>
    </lineage>
</organism>
<keyword evidence="2" id="KW-1185">Reference proteome</keyword>
<reference evidence="1" key="1">
    <citation type="submission" date="2022-02" db="EMBL/GenBank/DDBJ databases">
        <title>Plant Genome Project.</title>
        <authorList>
            <person name="Zhang R.-G."/>
        </authorList>
    </citation>
    <scope>NUCLEOTIDE SEQUENCE</scope>
    <source>
        <strain evidence="1">AT1</strain>
    </source>
</reference>
<name>A0ACC0Q3I4_RHOML</name>
<evidence type="ECO:0000313" key="1">
    <source>
        <dbReference type="EMBL" id="KAI8571817.1"/>
    </source>
</evidence>
<gene>
    <name evidence="1" type="ORF">RHMOL_Rhmol01G0148800</name>
</gene>
<dbReference type="EMBL" id="CM046388">
    <property type="protein sequence ID" value="KAI8571817.1"/>
    <property type="molecule type" value="Genomic_DNA"/>
</dbReference>
<sequence>MPHLDGQGSLELAKDECIPTKAGPKSKNPDRYYYKCSRGIVSLFILSFVNFACTINYVTNSHLLCCDCSARNGKVGATGV</sequence>
<protein>
    <submittedName>
        <fullName evidence="1">Uncharacterized protein</fullName>
    </submittedName>
</protein>
<dbReference type="Proteomes" id="UP001062846">
    <property type="component" value="Chromosome 1"/>
</dbReference>
<proteinExistence type="predicted"/>
<comment type="caution">
    <text evidence="1">The sequence shown here is derived from an EMBL/GenBank/DDBJ whole genome shotgun (WGS) entry which is preliminary data.</text>
</comment>